<dbReference type="PANTHER" id="PTHR30535:SF4">
    <property type="entry name" value="HEMIN-BINDING PERIPLASMIC PROTEIN HMUT"/>
    <property type="match status" value="1"/>
</dbReference>
<evidence type="ECO:0000313" key="2">
    <source>
        <dbReference type="EMBL" id="SDF15903.1"/>
    </source>
</evidence>
<dbReference type="SUPFAM" id="SSF53807">
    <property type="entry name" value="Helical backbone' metal receptor"/>
    <property type="match status" value="1"/>
</dbReference>
<reference evidence="2 3" key="1">
    <citation type="submission" date="2016-10" db="EMBL/GenBank/DDBJ databases">
        <authorList>
            <person name="Varghese N."/>
            <person name="Submissions S."/>
        </authorList>
    </citation>
    <scope>NUCLEOTIDE SEQUENCE [LARGE SCALE GENOMIC DNA]</scope>
    <source>
        <strain evidence="2 3">S7-754</strain>
    </source>
</reference>
<keyword evidence="3" id="KW-1185">Reference proteome</keyword>
<dbReference type="Gene3D" id="3.40.50.1980">
    <property type="entry name" value="Nitrogenase molybdenum iron protein domain"/>
    <property type="match status" value="2"/>
</dbReference>
<protein>
    <submittedName>
        <fullName evidence="2">Iron complex transport system substrate-binding protein</fullName>
    </submittedName>
</protein>
<dbReference type="InterPro" id="IPR002491">
    <property type="entry name" value="ABC_transptr_periplasmic_BD"/>
</dbReference>
<accession>A0A1G7ITA4</accession>
<dbReference type="Proteomes" id="UP000323502">
    <property type="component" value="Unassembled WGS sequence"/>
</dbReference>
<dbReference type="Pfam" id="PF01497">
    <property type="entry name" value="Peripla_BP_2"/>
    <property type="match status" value="1"/>
</dbReference>
<dbReference type="RefSeq" id="WP_235903959.1">
    <property type="nucleotide sequence ID" value="NZ_FNBI01000002.1"/>
</dbReference>
<dbReference type="CDD" id="cd00636">
    <property type="entry name" value="TroA-like"/>
    <property type="match status" value="1"/>
</dbReference>
<feature type="domain" description="Fe/B12 periplasmic-binding" evidence="1">
    <location>
        <begin position="29"/>
        <end position="235"/>
    </location>
</feature>
<dbReference type="AlphaFoldDB" id="A0A1G7ITA4"/>
<name>A0A1G7ITA4_9SPHN</name>
<evidence type="ECO:0000259" key="1">
    <source>
        <dbReference type="Pfam" id="PF01497"/>
    </source>
</evidence>
<dbReference type="InterPro" id="IPR050902">
    <property type="entry name" value="ABC_Transporter_SBP"/>
</dbReference>
<gene>
    <name evidence="2" type="ORF">SAMN05216557_102374</name>
</gene>
<evidence type="ECO:0000313" key="3">
    <source>
        <dbReference type="Proteomes" id="UP000323502"/>
    </source>
</evidence>
<proteinExistence type="predicted"/>
<organism evidence="2 3">
    <name type="scientific">Sphingomonas carotinifaciens</name>
    <dbReference type="NCBI Taxonomy" id="1166323"/>
    <lineage>
        <taxon>Bacteria</taxon>
        <taxon>Pseudomonadati</taxon>
        <taxon>Pseudomonadota</taxon>
        <taxon>Alphaproteobacteria</taxon>
        <taxon>Sphingomonadales</taxon>
        <taxon>Sphingomonadaceae</taxon>
        <taxon>Sphingomonas</taxon>
    </lineage>
</organism>
<sequence>MARAIGAATCLMTVSAAPVPVPVPGTLRIVSINPCIDAILMRIADPAEIAGISHYSQDARASSIPLDLARRFHATSGTAEEVVALRPDLVLSGPHVAPSTIAALKRMKIRLVQYPVPDSVDESVAQVREMAAAIGHADRGARLAGAITAAARPVAGAKVPALIWQGGGLVPGAGTLSDDLLARSGFRNMSAAYGLKKWDVLPLEYLVARPPRVLLSVGTAEAGGDRLARHPAVRRLGERITVAPYPARLMNCGGPTIVAAMARLRTVREGLGR</sequence>
<dbReference type="PANTHER" id="PTHR30535">
    <property type="entry name" value="VITAMIN B12-BINDING PROTEIN"/>
    <property type="match status" value="1"/>
</dbReference>
<dbReference type="EMBL" id="FNBI01000002">
    <property type="protein sequence ID" value="SDF15903.1"/>
    <property type="molecule type" value="Genomic_DNA"/>
</dbReference>